<evidence type="ECO:0000313" key="14">
    <source>
        <dbReference type="EMBL" id="NYH81501.1"/>
    </source>
</evidence>
<keyword evidence="5" id="KW-0479">Metal-binding</keyword>
<evidence type="ECO:0000259" key="13">
    <source>
        <dbReference type="SMART" id="SM00090"/>
    </source>
</evidence>
<dbReference type="RefSeq" id="WP_237768593.1">
    <property type="nucleotide sequence ID" value="NZ_FOOI01000002.1"/>
</dbReference>
<dbReference type="GO" id="GO:0046872">
    <property type="term" value="F:metal ion binding"/>
    <property type="evidence" value="ECO:0007669"/>
    <property type="project" value="UniProtKB-KW"/>
</dbReference>
<evidence type="ECO:0000256" key="6">
    <source>
        <dbReference type="ARBA" id="ARBA00022741"/>
    </source>
</evidence>
<dbReference type="Gene3D" id="1.10.510.10">
    <property type="entry name" value="Transferase(Phosphotransferase) domain 1"/>
    <property type="match status" value="1"/>
</dbReference>
<dbReference type="InterPro" id="IPR000687">
    <property type="entry name" value="RIO_kinase"/>
</dbReference>
<dbReference type="Pfam" id="PF01163">
    <property type="entry name" value="RIO1"/>
    <property type="match status" value="1"/>
</dbReference>
<dbReference type="SUPFAM" id="SSF56112">
    <property type="entry name" value="Protein kinase-like (PK-like)"/>
    <property type="match status" value="1"/>
</dbReference>
<evidence type="ECO:0000256" key="3">
    <source>
        <dbReference type="ARBA" id="ARBA00022527"/>
    </source>
</evidence>
<keyword evidence="17" id="KW-1185">Reference proteome</keyword>
<evidence type="ECO:0000256" key="2">
    <source>
        <dbReference type="ARBA" id="ARBA00012513"/>
    </source>
</evidence>
<evidence type="ECO:0000256" key="9">
    <source>
        <dbReference type="ARBA" id="ARBA00022842"/>
    </source>
</evidence>
<evidence type="ECO:0000256" key="12">
    <source>
        <dbReference type="SAM" id="MobiDB-lite"/>
    </source>
</evidence>
<gene>
    <name evidence="14" type="ORF">FHR37_000352</name>
    <name evidence="15" type="ORF">SAMN05421678_102364</name>
</gene>
<evidence type="ECO:0000256" key="5">
    <source>
        <dbReference type="ARBA" id="ARBA00022723"/>
    </source>
</evidence>
<reference evidence="14 17" key="2">
    <citation type="submission" date="2020-07" db="EMBL/GenBank/DDBJ databases">
        <title>Sequencing the genomes of 1000 actinobacteria strains.</title>
        <authorList>
            <person name="Klenk H.-P."/>
        </authorList>
    </citation>
    <scope>NUCLEOTIDE SEQUENCE [LARGE SCALE GENOMIC DNA]</scope>
    <source>
        <strain evidence="14 17">DSM 45117</strain>
    </source>
</reference>
<reference evidence="15 16" key="1">
    <citation type="submission" date="2016-10" db="EMBL/GenBank/DDBJ databases">
        <authorList>
            <person name="de Groot N.N."/>
        </authorList>
    </citation>
    <scope>NUCLEOTIDE SEQUENCE [LARGE SCALE GENOMIC DNA]</scope>
    <source>
        <strain evidence="15 16">CPCC 202808</strain>
    </source>
</reference>
<keyword evidence="4 14" id="KW-0808">Transferase</keyword>
<dbReference type="Proteomes" id="UP000199052">
    <property type="component" value="Unassembled WGS sequence"/>
</dbReference>
<keyword evidence="8" id="KW-0067">ATP-binding</keyword>
<evidence type="ECO:0000256" key="11">
    <source>
        <dbReference type="ARBA" id="ARBA00048679"/>
    </source>
</evidence>
<dbReference type="InterPro" id="IPR011009">
    <property type="entry name" value="Kinase-like_dom_sf"/>
</dbReference>
<dbReference type="SMART" id="SM00090">
    <property type="entry name" value="RIO"/>
    <property type="match status" value="1"/>
</dbReference>
<protein>
    <recommendedName>
        <fullName evidence="2">non-specific serine/threonine protein kinase</fullName>
        <ecNumber evidence="2">2.7.11.1</ecNumber>
    </recommendedName>
</protein>
<dbReference type="InterPro" id="IPR018934">
    <property type="entry name" value="RIO_dom"/>
</dbReference>
<evidence type="ECO:0000313" key="17">
    <source>
        <dbReference type="Proteomes" id="UP000533017"/>
    </source>
</evidence>
<evidence type="ECO:0000256" key="10">
    <source>
        <dbReference type="ARBA" id="ARBA00047899"/>
    </source>
</evidence>
<evidence type="ECO:0000256" key="7">
    <source>
        <dbReference type="ARBA" id="ARBA00022777"/>
    </source>
</evidence>
<comment type="catalytic activity">
    <reaction evidence="10">
        <text>L-threonyl-[protein] + ATP = O-phospho-L-threonyl-[protein] + ADP + H(+)</text>
        <dbReference type="Rhea" id="RHEA:46608"/>
        <dbReference type="Rhea" id="RHEA-COMP:11060"/>
        <dbReference type="Rhea" id="RHEA-COMP:11605"/>
        <dbReference type="ChEBI" id="CHEBI:15378"/>
        <dbReference type="ChEBI" id="CHEBI:30013"/>
        <dbReference type="ChEBI" id="CHEBI:30616"/>
        <dbReference type="ChEBI" id="CHEBI:61977"/>
        <dbReference type="ChEBI" id="CHEBI:456216"/>
        <dbReference type="EC" id="2.7.11.1"/>
    </reaction>
</comment>
<evidence type="ECO:0000313" key="15">
    <source>
        <dbReference type="EMBL" id="SFF84210.1"/>
    </source>
</evidence>
<dbReference type="GO" id="GO:0004674">
    <property type="term" value="F:protein serine/threonine kinase activity"/>
    <property type="evidence" value="ECO:0007669"/>
    <property type="project" value="UniProtKB-KW"/>
</dbReference>
<dbReference type="Gene3D" id="3.30.200.20">
    <property type="entry name" value="Phosphorylase Kinase, domain 1"/>
    <property type="match status" value="1"/>
</dbReference>
<keyword evidence="3" id="KW-0723">Serine/threonine-protein kinase</keyword>
<evidence type="ECO:0000256" key="8">
    <source>
        <dbReference type="ARBA" id="ARBA00022840"/>
    </source>
</evidence>
<dbReference type="EMBL" id="JACBZA010000001">
    <property type="protein sequence ID" value="NYH81501.1"/>
    <property type="molecule type" value="Genomic_DNA"/>
</dbReference>
<organism evidence="15 16">
    <name type="scientific">Actinopolymorpha cephalotaxi</name>
    <dbReference type="NCBI Taxonomy" id="504797"/>
    <lineage>
        <taxon>Bacteria</taxon>
        <taxon>Bacillati</taxon>
        <taxon>Actinomycetota</taxon>
        <taxon>Actinomycetes</taxon>
        <taxon>Propionibacteriales</taxon>
        <taxon>Actinopolymorphaceae</taxon>
        <taxon>Actinopolymorpha</taxon>
    </lineage>
</organism>
<comment type="catalytic activity">
    <reaction evidence="11">
        <text>L-seryl-[protein] + ATP = O-phospho-L-seryl-[protein] + ADP + H(+)</text>
        <dbReference type="Rhea" id="RHEA:17989"/>
        <dbReference type="Rhea" id="RHEA-COMP:9863"/>
        <dbReference type="Rhea" id="RHEA-COMP:11604"/>
        <dbReference type="ChEBI" id="CHEBI:15378"/>
        <dbReference type="ChEBI" id="CHEBI:29999"/>
        <dbReference type="ChEBI" id="CHEBI:30616"/>
        <dbReference type="ChEBI" id="CHEBI:83421"/>
        <dbReference type="ChEBI" id="CHEBI:456216"/>
        <dbReference type="EC" id="2.7.11.1"/>
    </reaction>
</comment>
<feature type="domain" description="RIO kinase" evidence="13">
    <location>
        <begin position="89"/>
        <end position="347"/>
    </location>
</feature>
<comment type="similarity">
    <text evidence="1">Belongs to the protein kinase superfamily. RIO-type Ser/Thr kinase family.</text>
</comment>
<keyword evidence="6" id="KW-0547">Nucleotide-binding</keyword>
<dbReference type="EMBL" id="FOOI01000002">
    <property type="protein sequence ID" value="SFF84210.1"/>
    <property type="molecule type" value="Genomic_DNA"/>
</dbReference>
<keyword evidence="9" id="KW-0460">Magnesium</keyword>
<name>A0A1I2M066_9ACTN</name>
<accession>A0A1I2M066</accession>
<sequence>MRKRNLKYDRNIDVSAYDVAKDLNPGFDDAPASARMRRRRSDTDPGPRSRGRMTEEARARLAAEREAAATDDGPPTGYRWTTWDDPGGQGPEPYPSWLVTDLAAVDTEFGVLKTGKEADVFLIERGVPATDGTNGTDDTNGTDGTDGTGNRCLLASKRYRSADHRLFHRDAGYLEGRRSRRTRDQRAVENRTNFGRNLIAQQWAVAEFDALSQLWTAGLPVPYPVQHLGTELLMEFVGSADGQAAPRLAQLRPEPDQLADLWRQLHDALVLLGRNGYAHGDLSAYNLLVNDGELILIDLPQLVDVVTNPQGQDFLRRDVKRICEWFVARGTDPDVADADRLAEEVLEEAGAS</sequence>
<dbReference type="EC" id="2.7.11.1" evidence="2"/>
<dbReference type="GO" id="GO:0005524">
    <property type="term" value="F:ATP binding"/>
    <property type="evidence" value="ECO:0007669"/>
    <property type="project" value="UniProtKB-KW"/>
</dbReference>
<dbReference type="InterPro" id="IPR051272">
    <property type="entry name" value="RIO-type_Ser/Thr_kinase"/>
</dbReference>
<evidence type="ECO:0000313" key="16">
    <source>
        <dbReference type="Proteomes" id="UP000199052"/>
    </source>
</evidence>
<dbReference type="AlphaFoldDB" id="A0A1I2M066"/>
<feature type="compositionally biased region" description="Basic and acidic residues" evidence="12">
    <location>
        <begin position="41"/>
        <end position="68"/>
    </location>
</feature>
<evidence type="ECO:0000256" key="1">
    <source>
        <dbReference type="ARBA" id="ARBA00009196"/>
    </source>
</evidence>
<dbReference type="STRING" id="504797.SAMN05421678_102364"/>
<dbReference type="PANTHER" id="PTHR45723">
    <property type="entry name" value="SERINE/THREONINE-PROTEIN KINASE RIO1"/>
    <property type="match status" value="1"/>
</dbReference>
<feature type="region of interest" description="Disordered" evidence="12">
    <location>
        <begin position="21"/>
        <end position="79"/>
    </location>
</feature>
<evidence type="ECO:0000256" key="4">
    <source>
        <dbReference type="ARBA" id="ARBA00022679"/>
    </source>
</evidence>
<keyword evidence="7 15" id="KW-0418">Kinase</keyword>
<dbReference type="Proteomes" id="UP000533017">
    <property type="component" value="Unassembled WGS sequence"/>
</dbReference>
<proteinExistence type="inferred from homology"/>